<dbReference type="Proteomes" id="UP000724874">
    <property type="component" value="Unassembled WGS sequence"/>
</dbReference>
<evidence type="ECO:0000256" key="1">
    <source>
        <dbReference type="ARBA" id="ARBA00004123"/>
    </source>
</evidence>
<accession>A0A9P5NXE5</accession>
<proteinExistence type="inferred from homology"/>
<name>A0A9P5NXE5_GYMJU</name>
<comment type="similarity">
    <text evidence="2">Belongs to the ESS2 family.</text>
</comment>
<dbReference type="PANTHER" id="PTHR12940">
    <property type="entry name" value="ES-2 PROTEIN - RELATED"/>
    <property type="match status" value="1"/>
</dbReference>
<keyword evidence="3" id="KW-0539">Nucleus</keyword>
<dbReference type="OrthoDB" id="19679at2759"/>
<evidence type="ECO:0000256" key="2">
    <source>
        <dbReference type="ARBA" id="ARBA00009072"/>
    </source>
</evidence>
<comment type="subcellular location">
    <subcellularLocation>
        <location evidence="1">Nucleus</location>
    </subcellularLocation>
</comment>
<reference evidence="5" key="1">
    <citation type="submission" date="2020-11" db="EMBL/GenBank/DDBJ databases">
        <authorList>
            <consortium name="DOE Joint Genome Institute"/>
            <person name="Ahrendt S."/>
            <person name="Riley R."/>
            <person name="Andreopoulos W."/>
            <person name="LaButti K."/>
            <person name="Pangilinan J."/>
            <person name="Ruiz-duenas F.J."/>
            <person name="Barrasa J.M."/>
            <person name="Sanchez-Garcia M."/>
            <person name="Camarero S."/>
            <person name="Miyauchi S."/>
            <person name="Serrano A."/>
            <person name="Linde D."/>
            <person name="Babiker R."/>
            <person name="Drula E."/>
            <person name="Ayuso-Fernandez I."/>
            <person name="Pacheco R."/>
            <person name="Padilla G."/>
            <person name="Ferreira P."/>
            <person name="Barriuso J."/>
            <person name="Kellner H."/>
            <person name="Castanera R."/>
            <person name="Alfaro M."/>
            <person name="Ramirez L."/>
            <person name="Pisabarro A.G."/>
            <person name="Kuo A."/>
            <person name="Tritt A."/>
            <person name="Lipzen A."/>
            <person name="He G."/>
            <person name="Yan M."/>
            <person name="Ng V."/>
            <person name="Cullen D."/>
            <person name="Martin F."/>
            <person name="Rosso M.-N."/>
            <person name="Henrissat B."/>
            <person name="Hibbett D."/>
            <person name="Martinez A.T."/>
            <person name="Grigoriev I.V."/>
        </authorList>
    </citation>
    <scope>NUCLEOTIDE SEQUENCE</scope>
    <source>
        <strain evidence="5">AH 44721</strain>
    </source>
</reference>
<sequence length="493" mass="54474">MSSERSLNSQVVLEEEEYTEALSQIIARDFFPSLVHLDATNEYLDALQSRDPHLINASVRRLQQVTFTPSASMRGLGQTPSRTPYGLVGETPLRTPKGEPPQKRTRYDMDMNLDDFQARYTSEDNSSFTQIIDEENRVRKEKWAWAWNAQRRVENQQAKMIEQRETMFLEPPKVPGVREKFMIEMPKPAGLITASQEKNEEEVEAKEGGGVVVIRDSDTDDEPVDVMAPVKDTRPAGVDGWKFKARNSLMFPPDADVSPYQAKPTSAEAEANPKSVNYASTRLAEQEHEVSDHKSASAPPSPTRSRVDAAISGTPYRPSSPKEAGFSLIPNLPSPTPAELGPAALKQLMTWGSINATPRIISQGGDPTDLRTPFRIPEISAREAISHRLSDSASKSLRAKAEKLNSSSRTPRTIKSTLLGKKGSMGPPSFTPRKAQAAGNLTPAARRLLQRTAMGTAASRRAEAMEQNAGWDLGSKGKEKDLSRVRWTPTPTR</sequence>
<comment type="caution">
    <text evidence="5">The sequence shown here is derived from an EMBL/GenBank/DDBJ whole genome shotgun (WGS) entry which is preliminary data.</text>
</comment>
<feature type="compositionally biased region" description="Basic and acidic residues" evidence="4">
    <location>
        <begin position="475"/>
        <end position="484"/>
    </location>
</feature>
<dbReference type="PANTHER" id="PTHR12940:SF0">
    <property type="entry name" value="SPLICING FACTOR ESS-2 HOMOLOG"/>
    <property type="match status" value="1"/>
</dbReference>
<evidence type="ECO:0000313" key="6">
    <source>
        <dbReference type="Proteomes" id="UP000724874"/>
    </source>
</evidence>
<organism evidence="5 6">
    <name type="scientific">Gymnopilus junonius</name>
    <name type="common">Spectacular rustgill mushroom</name>
    <name type="synonym">Gymnopilus spectabilis subsp. junonius</name>
    <dbReference type="NCBI Taxonomy" id="109634"/>
    <lineage>
        <taxon>Eukaryota</taxon>
        <taxon>Fungi</taxon>
        <taxon>Dikarya</taxon>
        <taxon>Basidiomycota</taxon>
        <taxon>Agaricomycotina</taxon>
        <taxon>Agaricomycetes</taxon>
        <taxon>Agaricomycetidae</taxon>
        <taxon>Agaricales</taxon>
        <taxon>Agaricineae</taxon>
        <taxon>Hymenogastraceae</taxon>
        <taxon>Gymnopilus</taxon>
    </lineage>
</organism>
<evidence type="ECO:0000256" key="4">
    <source>
        <dbReference type="SAM" id="MobiDB-lite"/>
    </source>
</evidence>
<feature type="compositionally biased region" description="Basic and acidic residues" evidence="4">
    <location>
        <begin position="284"/>
        <end position="295"/>
    </location>
</feature>
<evidence type="ECO:0000313" key="5">
    <source>
        <dbReference type="EMBL" id="KAF8912774.1"/>
    </source>
</evidence>
<dbReference type="Pfam" id="PF09751">
    <property type="entry name" value="Es2"/>
    <property type="match status" value="1"/>
</dbReference>
<feature type="compositionally biased region" description="Basic and acidic residues" evidence="4">
    <location>
        <begin position="96"/>
        <end position="106"/>
    </location>
</feature>
<evidence type="ECO:0000256" key="3">
    <source>
        <dbReference type="ARBA" id="ARBA00023242"/>
    </source>
</evidence>
<dbReference type="EMBL" id="JADNYJ010000002">
    <property type="protein sequence ID" value="KAF8912774.1"/>
    <property type="molecule type" value="Genomic_DNA"/>
</dbReference>
<dbReference type="GO" id="GO:0071013">
    <property type="term" value="C:catalytic step 2 spliceosome"/>
    <property type="evidence" value="ECO:0007669"/>
    <property type="project" value="TreeGrafter"/>
</dbReference>
<dbReference type="InterPro" id="IPR019148">
    <property type="entry name" value="Nuclear_protein_DGCR14_ESS-2"/>
</dbReference>
<feature type="region of interest" description="Disordered" evidence="4">
    <location>
        <begin position="387"/>
        <end position="493"/>
    </location>
</feature>
<feature type="region of interest" description="Disordered" evidence="4">
    <location>
        <begin position="71"/>
        <end position="106"/>
    </location>
</feature>
<gene>
    <name evidence="5" type="ORF">CPB84DRAFT_1759469</name>
</gene>
<dbReference type="AlphaFoldDB" id="A0A9P5NXE5"/>
<protein>
    <submittedName>
        <fullName evidence="5">Nuclear protein DGCR14</fullName>
    </submittedName>
</protein>
<keyword evidence="6" id="KW-1185">Reference proteome</keyword>
<feature type="region of interest" description="Disordered" evidence="4">
    <location>
        <begin position="252"/>
        <end position="333"/>
    </location>
</feature>
<feature type="compositionally biased region" description="Polar residues" evidence="4">
    <location>
        <begin position="404"/>
        <end position="416"/>
    </location>
</feature>